<keyword evidence="2" id="KW-1185">Reference proteome</keyword>
<accession>A0ACC0CB17</accession>
<protein>
    <submittedName>
        <fullName evidence="1">Uncharacterized protein</fullName>
    </submittedName>
</protein>
<organism evidence="1 2">
    <name type="scientific">Catharanthus roseus</name>
    <name type="common">Madagascar periwinkle</name>
    <name type="synonym">Vinca rosea</name>
    <dbReference type="NCBI Taxonomy" id="4058"/>
    <lineage>
        <taxon>Eukaryota</taxon>
        <taxon>Viridiplantae</taxon>
        <taxon>Streptophyta</taxon>
        <taxon>Embryophyta</taxon>
        <taxon>Tracheophyta</taxon>
        <taxon>Spermatophyta</taxon>
        <taxon>Magnoliopsida</taxon>
        <taxon>eudicotyledons</taxon>
        <taxon>Gunneridae</taxon>
        <taxon>Pentapetalae</taxon>
        <taxon>asterids</taxon>
        <taxon>lamiids</taxon>
        <taxon>Gentianales</taxon>
        <taxon>Apocynaceae</taxon>
        <taxon>Rauvolfioideae</taxon>
        <taxon>Vinceae</taxon>
        <taxon>Catharanthinae</taxon>
        <taxon>Catharanthus</taxon>
    </lineage>
</organism>
<name>A0ACC0CB17_CATRO</name>
<dbReference type="EMBL" id="CM044701">
    <property type="protein sequence ID" value="KAI5682131.1"/>
    <property type="molecule type" value="Genomic_DNA"/>
</dbReference>
<comment type="caution">
    <text evidence="1">The sequence shown here is derived from an EMBL/GenBank/DDBJ whole genome shotgun (WGS) entry which is preliminary data.</text>
</comment>
<dbReference type="Proteomes" id="UP001060085">
    <property type="component" value="Linkage Group LG01"/>
</dbReference>
<gene>
    <name evidence="1" type="ORF">M9H77_03359</name>
</gene>
<reference evidence="2" key="1">
    <citation type="journal article" date="2023" name="Nat. Plants">
        <title>Single-cell RNA sequencing provides a high-resolution roadmap for understanding the multicellular compartmentation of specialized metabolism.</title>
        <authorList>
            <person name="Sun S."/>
            <person name="Shen X."/>
            <person name="Li Y."/>
            <person name="Li Y."/>
            <person name="Wang S."/>
            <person name="Li R."/>
            <person name="Zhang H."/>
            <person name="Shen G."/>
            <person name="Guo B."/>
            <person name="Wei J."/>
            <person name="Xu J."/>
            <person name="St-Pierre B."/>
            <person name="Chen S."/>
            <person name="Sun C."/>
        </authorList>
    </citation>
    <scope>NUCLEOTIDE SEQUENCE [LARGE SCALE GENOMIC DNA]</scope>
</reference>
<sequence>MKNTYTESYPKEIKQASTLESNPHKKSKHERKVFPIGYPFLSRSGKLFQIRGNSRVCRVGCGIINPSMFGSIYSYGKDGGGFLEAMKKETTNKVQKHITNPTQHKDEGIGYKENLNTTSFSQPLRATSLSPYQSKPLKYTKTSVIRLKENPHPPLYRESQNLQEKEVQEKEKLPRSSPDLLTSMVIYPSSSHLEMKSALSHVTNEGLQQSNIVKANSVVGNGKKWQKNQNSVPYRLLVIWPTR</sequence>
<proteinExistence type="predicted"/>
<evidence type="ECO:0000313" key="1">
    <source>
        <dbReference type="EMBL" id="KAI5682131.1"/>
    </source>
</evidence>
<evidence type="ECO:0000313" key="2">
    <source>
        <dbReference type="Proteomes" id="UP001060085"/>
    </source>
</evidence>